<dbReference type="RefSeq" id="XP_001582883.1">
    <property type="nucleotide sequence ID" value="XM_001582833.1"/>
</dbReference>
<dbReference type="InterPro" id="IPR043136">
    <property type="entry name" value="B30.2/SPRY_sf"/>
</dbReference>
<reference evidence="1" key="1">
    <citation type="submission" date="2006-10" db="EMBL/GenBank/DDBJ databases">
        <authorList>
            <person name="Amadeo P."/>
            <person name="Zhao Q."/>
            <person name="Wortman J."/>
            <person name="Fraser-Liggett C."/>
            <person name="Carlton J."/>
        </authorList>
    </citation>
    <scope>NUCLEOTIDE SEQUENCE</scope>
    <source>
        <strain evidence="1">G3</strain>
    </source>
</reference>
<evidence type="ECO:0008006" key="3">
    <source>
        <dbReference type="Google" id="ProtNLM"/>
    </source>
</evidence>
<dbReference type="Gene3D" id="2.60.120.920">
    <property type="match status" value="1"/>
</dbReference>
<sequence>MPNCDVSLSYLGVPVDQNEKVNISSYHDIKTNFSPIRKGNPCFEAKAYEGTKSFAIGFLIGKDQILLYSTSDGNYCVYDFGWKFTGFHSTNYTKYTFPLKHSFPIKETVGVGLCIENKTFVIFNNETYETVKIDFPDDSLVTPIVRQTSSDNNWDVISVNFGTKYPFEYHFPGFSPFCLAEHLCKPSYL</sequence>
<dbReference type="VEuPathDB" id="TrichDB:TVAGG3_0956950"/>
<accession>A2DCG0</accession>
<gene>
    <name evidence="1" type="ORF">TVAG_249570</name>
</gene>
<protein>
    <recommendedName>
        <fullName evidence="3">B30.2/SPRY domain-containing protein</fullName>
    </recommendedName>
</protein>
<dbReference type="Proteomes" id="UP000001542">
    <property type="component" value="Unassembled WGS sequence"/>
</dbReference>
<reference evidence="1" key="2">
    <citation type="journal article" date="2007" name="Science">
        <title>Draft genome sequence of the sexually transmitted pathogen Trichomonas vaginalis.</title>
        <authorList>
            <person name="Carlton J.M."/>
            <person name="Hirt R.P."/>
            <person name="Silva J.C."/>
            <person name="Delcher A.L."/>
            <person name="Schatz M."/>
            <person name="Zhao Q."/>
            <person name="Wortman J.R."/>
            <person name="Bidwell S.L."/>
            <person name="Alsmark U.C.M."/>
            <person name="Besteiro S."/>
            <person name="Sicheritz-Ponten T."/>
            <person name="Noel C.J."/>
            <person name="Dacks J.B."/>
            <person name="Foster P.G."/>
            <person name="Simillion C."/>
            <person name="Van de Peer Y."/>
            <person name="Miranda-Saavedra D."/>
            <person name="Barton G.J."/>
            <person name="Westrop G.D."/>
            <person name="Mueller S."/>
            <person name="Dessi D."/>
            <person name="Fiori P.L."/>
            <person name="Ren Q."/>
            <person name="Paulsen I."/>
            <person name="Zhang H."/>
            <person name="Bastida-Corcuera F.D."/>
            <person name="Simoes-Barbosa A."/>
            <person name="Brown M.T."/>
            <person name="Hayes R.D."/>
            <person name="Mukherjee M."/>
            <person name="Okumura C.Y."/>
            <person name="Schneider R."/>
            <person name="Smith A.J."/>
            <person name="Vanacova S."/>
            <person name="Villalvazo M."/>
            <person name="Haas B.J."/>
            <person name="Pertea M."/>
            <person name="Feldblyum T.V."/>
            <person name="Utterback T.R."/>
            <person name="Shu C.L."/>
            <person name="Osoegawa K."/>
            <person name="de Jong P.J."/>
            <person name="Hrdy I."/>
            <person name="Horvathova L."/>
            <person name="Zubacova Z."/>
            <person name="Dolezal P."/>
            <person name="Malik S.B."/>
            <person name="Logsdon J.M. Jr."/>
            <person name="Henze K."/>
            <person name="Gupta A."/>
            <person name="Wang C.C."/>
            <person name="Dunne R.L."/>
            <person name="Upcroft J.A."/>
            <person name="Upcroft P."/>
            <person name="White O."/>
            <person name="Salzberg S.L."/>
            <person name="Tang P."/>
            <person name="Chiu C.-H."/>
            <person name="Lee Y.-S."/>
            <person name="Embley T.M."/>
            <person name="Coombs G.H."/>
            <person name="Mottram J.C."/>
            <person name="Tachezy J."/>
            <person name="Fraser-Liggett C.M."/>
            <person name="Johnson P.J."/>
        </authorList>
    </citation>
    <scope>NUCLEOTIDE SEQUENCE [LARGE SCALE GENOMIC DNA]</scope>
    <source>
        <strain evidence="1">G3</strain>
    </source>
</reference>
<name>A2DCG0_TRIV3</name>
<evidence type="ECO:0000313" key="2">
    <source>
        <dbReference type="Proteomes" id="UP000001542"/>
    </source>
</evidence>
<dbReference type="InParanoid" id="A2DCG0"/>
<evidence type="ECO:0000313" key="1">
    <source>
        <dbReference type="EMBL" id="EAY21897.1"/>
    </source>
</evidence>
<dbReference type="AlphaFoldDB" id="A2DCG0"/>
<dbReference type="EMBL" id="DS113187">
    <property type="protein sequence ID" value="EAY21897.1"/>
    <property type="molecule type" value="Genomic_DNA"/>
</dbReference>
<dbReference type="KEGG" id="tva:5467449"/>
<dbReference type="VEuPathDB" id="TrichDB:TVAG_249570"/>
<organism evidence="1 2">
    <name type="scientific">Trichomonas vaginalis (strain ATCC PRA-98 / G3)</name>
    <dbReference type="NCBI Taxonomy" id="412133"/>
    <lineage>
        <taxon>Eukaryota</taxon>
        <taxon>Metamonada</taxon>
        <taxon>Parabasalia</taxon>
        <taxon>Trichomonadida</taxon>
        <taxon>Trichomonadidae</taxon>
        <taxon>Trichomonas</taxon>
    </lineage>
</organism>
<proteinExistence type="predicted"/>
<keyword evidence="2" id="KW-1185">Reference proteome</keyword>